<name>A0A6P2BUK1_9ACTN</name>
<comment type="similarity">
    <text evidence="1">Belongs to the aldolase class II family.</text>
</comment>
<dbReference type="InterPro" id="IPR001303">
    <property type="entry name" value="Aldolase_II/adducin_N"/>
</dbReference>
<dbReference type="NCBIfam" id="NF005451">
    <property type="entry name" value="PRK07044.1"/>
    <property type="match status" value="1"/>
</dbReference>
<gene>
    <name evidence="3" type="ORF">EAS64_26620</name>
</gene>
<proteinExistence type="inferred from homology"/>
<dbReference type="SUPFAM" id="SSF53639">
    <property type="entry name" value="AraD/HMP-PK domain-like"/>
    <property type="match status" value="1"/>
</dbReference>
<dbReference type="InterPro" id="IPR051017">
    <property type="entry name" value="Aldolase-II_Adducin_sf"/>
</dbReference>
<dbReference type="SMART" id="SM01007">
    <property type="entry name" value="Aldolase_II"/>
    <property type="match status" value="1"/>
</dbReference>
<dbReference type="AlphaFoldDB" id="A0A6P2BUK1"/>
<evidence type="ECO:0000313" key="4">
    <source>
        <dbReference type="Proteomes" id="UP000460272"/>
    </source>
</evidence>
<dbReference type="RefSeq" id="WP_145857324.1">
    <property type="nucleotide sequence ID" value="NZ_RPFW01000005.1"/>
</dbReference>
<evidence type="ECO:0000256" key="1">
    <source>
        <dbReference type="ARBA" id="ARBA00037961"/>
    </source>
</evidence>
<reference evidence="3 4" key="1">
    <citation type="submission" date="2018-11" db="EMBL/GenBank/DDBJ databases">
        <title>Trebonia kvetii gen.nov., sp.nov., a novel acidophilic actinobacterium, and proposal of the new actinobacterial family Treboniaceae fam. nov.</title>
        <authorList>
            <person name="Rapoport D."/>
            <person name="Sagova-Mareckova M."/>
            <person name="Sedlacek I."/>
            <person name="Provaznik J."/>
            <person name="Kralova S."/>
            <person name="Pavlinic D."/>
            <person name="Benes V."/>
            <person name="Kopecky J."/>
        </authorList>
    </citation>
    <scope>NUCLEOTIDE SEQUENCE [LARGE SCALE GENOMIC DNA]</scope>
    <source>
        <strain evidence="3 4">15Tr583</strain>
    </source>
</reference>
<dbReference type="PANTHER" id="PTHR10672">
    <property type="entry name" value="ADDUCIN"/>
    <property type="match status" value="1"/>
</dbReference>
<dbReference type="PANTHER" id="PTHR10672:SF3">
    <property type="entry name" value="PROTEIN HU-LI TAI SHAO"/>
    <property type="match status" value="1"/>
</dbReference>
<evidence type="ECO:0000313" key="3">
    <source>
        <dbReference type="EMBL" id="TVZ02377.1"/>
    </source>
</evidence>
<keyword evidence="4" id="KW-1185">Reference proteome</keyword>
<dbReference type="GO" id="GO:0005856">
    <property type="term" value="C:cytoskeleton"/>
    <property type="evidence" value="ECO:0007669"/>
    <property type="project" value="TreeGrafter"/>
</dbReference>
<protein>
    <submittedName>
        <fullName evidence="3">Class II aldolase/adducin family protein</fullName>
    </submittedName>
</protein>
<dbReference type="Pfam" id="PF00596">
    <property type="entry name" value="Aldolase_II"/>
    <property type="match status" value="1"/>
</dbReference>
<dbReference type="Proteomes" id="UP000460272">
    <property type="component" value="Unassembled WGS sequence"/>
</dbReference>
<dbReference type="Gene3D" id="3.40.225.10">
    <property type="entry name" value="Class II aldolase/adducin N-terminal domain"/>
    <property type="match status" value="1"/>
</dbReference>
<comment type="caution">
    <text evidence="3">The sequence shown here is derived from an EMBL/GenBank/DDBJ whole genome shotgun (WGS) entry which is preliminary data.</text>
</comment>
<organism evidence="3 4">
    <name type="scientific">Trebonia kvetii</name>
    <dbReference type="NCBI Taxonomy" id="2480626"/>
    <lineage>
        <taxon>Bacteria</taxon>
        <taxon>Bacillati</taxon>
        <taxon>Actinomycetota</taxon>
        <taxon>Actinomycetes</taxon>
        <taxon>Streptosporangiales</taxon>
        <taxon>Treboniaceae</taxon>
        <taxon>Trebonia</taxon>
    </lineage>
</organism>
<evidence type="ECO:0000259" key="2">
    <source>
        <dbReference type="SMART" id="SM01007"/>
    </source>
</evidence>
<dbReference type="InterPro" id="IPR036409">
    <property type="entry name" value="Aldolase_II/adducin_N_sf"/>
</dbReference>
<dbReference type="GO" id="GO:0051015">
    <property type="term" value="F:actin filament binding"/>
    <property type="evidence" value="ECO:0007669"/>
    <property type="project" value="TreeGrafter"/>
</dbReference>
<dbReference type="EMBL" id="RPFW01000005">
    <property type="protein sequence ID" value="TVZ02377.1"/>
    <property type="molecule type" value="Genomic_DNA"/>
</dbReference>
<accession>A0A6P2BUK1</accession>
<dbReference type="OrthoDB" id="3729465at2"/>
<feature type="domain" description="Class II aldolase/adducin N-terminal" evidence="2">
    <location>
        <begin position="32"/>
        <end position="213"/>
    </location>
</feature>
<sequence length="264" mass="28772">MSETTVYTDFRLHANHLADRGERSPAEVAVRRDLAAAYQLCALFGWDDLVYTHISARVPGPEHHFLVNPLGLGFDEITASSLIKIDLDGNVIGDSGGYEPNAAGFVIHGAIHSTRENAGCVMHLHTEAQMALSTLPDGLLPLTQHAMRLYGRISYHDYEGIALSQGERERLIADLGGSAAMVLRNHGSLTVGASVAQAFVEMFYLEKAARSQLFAQATGLPLIIPSRDTIELTARQWENMLDAGVEWPALLRRLERAAGPAFAQ</sequence>